<reference evidence="10 11" key="1">
    <citation type="journal article" date="2019" name="Int. J. Syst. Evol. Microbiol.">
        <title>The Global Catalogue of Microorganisms (GCM) 10K type strain sequencing project: providing services to taxonomists for standard genome sequencing and annotation.</title>
        <authorList>
            <consortium name="The Broad Institute Genomics Platform"/>
            <consortium name="The Broad Institute Genome Sequencing Center for Infectious Disease"/>
            <person name="Wu L."/>
            <person name="Ma J."/>
        </authorList>
    </citation>
    <scope>NUCLEOTIDE SEQUENCE [LARGE SCALE GENOMIC DNA]</scope>
    <source>
        <strain evidence="10 11">CGMCC 1.12563</strain>
    </source>
</reference>
<accession>A0ABD6AQT4</accession>
<evidence type="ECO:0000256" key="5">
    <source>
        <dbReference type="ARBA" id="ARBA00023027"/>
    </source>
</evidence>
<evidence type="ECO:0000256" key="6">
    <source>
        <dbReference type="ARBA" id="ARBA00023144"/>
    </source>
</evidence>
<feature type="region of interest" description="Disordered" evidence="8">
    <location>
        <begin position="297"/>
        <end position="316"/>
    </location>
</feature>
<keyword evidence="7" id="KW-0413">Isomerase</keyword>
<dbReference type="EMBL" id="JBHUDC010000002">
    <property type="protein sequence ID" value="MFD1511997.1"/>
    <property type="molecule type" value="Genomic_DNA"/>
</dbReference>
<dbReference type="InterPro" id="IPR001509">
    <property type="entry name" value="Epimerase_deHydtase"/>
</dbReference>
<organism evidence="10 11">
    <name type="scientific">Halomarina rubra</name>
    <dbReference type="NCBI Taxonomy" id="2071873"/>
    <lineage>
        <taxon>Archaea</taxon>
        <taxon>Methanobacteriati</taxon>
        <taxon>Methanobacteriota</taxon>
        <taxon>Stenosarchaea group</taxon>
        <taxon>Halobacteria</taxon>
        <taxon>Halobacteriales</taxon>
        <taxon>Natronomonadaceae</taxon>
        <taxon>Halomarina</taxon>
    </lineage>
</organism>
<feature type="compositionally biased region" description="Basic and acidic residues" evidence="8">
    <location>
        <begin position="301"/>
        <end position="316"/>
    </location>
</feature>
<evidence type="ECO:0000313" key="11">
    <source>
        <dbReference type="Proteomes" id="UP001597187"/>
    </source>
</evidence>
<comment type="catalytic activity">
    <reaction evidence="1">
        <text>UDP-alpha-D-glucose = UDP-alpha-D-galactose</text>
        <dbReference type="Rhea" id="RHEA:22168"/>
        <dbReference type="ChEBI" id="CHEBI:58885"/>
        <dbReference type="ChEBI" id="CHEBI:66914"/>
        <dbReference type="EC" id="5.1.3.2"/>
    </reaction>
</comment>
<keyword evidence="6" id="KW-0299">Galactose metabolism</keyword>
<name>A0ABD6AQT4_9EURY</name>
<evidence type="ECO:0000313" key="10">
    <source>
        <dbReference type="EMBL" id="MFD1511997.1"/>
    </source>
</evidence>
<protein>
    <recommendedName>
        <fullName evidence="4">UDP-glucose 4-epimerase</fullName>
        <ecNumber evidence="4">5.1.3.2</ecNumber>
    </recommendedName>
</protein>
<sequence>MDTALVVGGTRFIGRHTVAEFLDHGYEVTIFNRGNHENPFADDERVSHVEGDRTTDSALERAKLEVDPDVVIDCVAYQPKDVRAATQIFGDCDAYVYISSGAAYGVEEAPKREDDTPLCDCTPEQATDDSAETYGPRKAEGDRAVFAAGDRGVQAMSIRPPIVYGPHDYTRRFDYWIDRVKTEARLLVPYSELRHLVYVKDVASAMRVIAEEGEAGEAYNVGTHTLPLLTEWVDAVAAELGRDVEQVRVGDRELDAVDLAADDFALYRDYPHVLATEKLEALGWEATPVAESVAETVAAHPDGEGRENGPDRETEERMLGVLETF</sequence>
<dbReference type="GO" id="GO:0006012">
    <property type="term" value="P:galactose metabolic process"/>
    <property type="evidence" value="ECO:0007669"/>
    <property type="project" value="UniProtKB-KW"/>
</dbReference>
<evidence type="ECO:0000256" key="3">
    <source>
        <dbReference type="ARBA" id="ARBA00005007"/>
    </source>
</evidence>
<dbReference type="PANTHER" id="PTHR43725">
    <property type="entry name" value="UDP-GLUCOSE 4-EPIMERASE"/>
    <property type="match status" value="1"/>
</dbReference>
<gene>
    <name evidence="10" type="ORF">ACFSBT_01720</name>
</gene>
<evidence type="ECO:0000259" key="9">
    <source>
        <dbReference type="Pfam" id="PF01370"/>
    </source>
</evidence>
<dbReference type="InterPro" id="IPR036291">
    <property type="entry name" value="NAD(P)-bd_dom_sf"/>
</dbReference>
<dbReference type="Pfam" id="PF01370">
    <property type="entry name" value="Epimerase"/>
    <property type="match status" value="1"/>
</dbReference>
<evidence type="ECO:0000256" key="7">
    <source>
        <dbReference type="ARBA" id="ARBA00023235"/>
    </source>
</evidence>
<proteinExistence type="predicted"/>
<comment type="pathway">
    <text evidence="3">Carbohydrate metabolism.</text>
</comment>
<dbReference type="GO" id="GO:0003978">
    <property type="term" value="F:UDP-glucose 4-epimerase activity"/>
    <property type="evidence" value="ECO:0007669"/>
    <property type="project" value="UniProtKB-EC"/>
</dbReference>
<evidence type="ECO:0000256" key="1">
    <source>
        <dbReference type="ARBA" id="ARBA00000083"/>
    </source>
</evidence>
<dbReference type="EC" id="5.1.3.2" evidence="4"/>
<evidence type="ECO:0000256" key="2">
    <source>
        <dbReference type="ARBA" id="ARBA00001911"/>
    </source>
</evidence>
<dbReference type="SUPFAM" id="SSF51735">
    <property type="entry name" value="NAD(P)-binding Rossmann-fold domains"/>
    <property type="match status" value="1"/>
</dbReference>
<keyword evidence="11" id="KW-1185">Reference proteome</keyword>
<dbReference type="Gene3D" id="3.40.50.720">
    <property type="entry name" value="NAD(P)-binding Rossmann-like Domain"/>
    <property type="match status" value="1"/>
</dbReference>
<evidence type="ECO:0000256" key="4">
    <source>
        <dbReference type="ARBA" id="ARBA00013189"/>
    </source>
</evidence>
<dbReference type="Proteomes" id="UP001597187">
    <property type="component" value="Unassembled WGS sequence"/>
</dbReference>
<feature type="domain" description="NAD-dependent epimerase/dehydratase" evidence="9">
    <location>
        <begin position="4"/>
        <end position="222"/>
    </location>
</feature>
<comment type="caution">
    <text evidence="10">The sequence shown here is derived from an EMBL/GenBank/DDBJ whole genome shotgun (WGS) entry which is preliminary data.</text>
</comment>
<dbReference type="PANTHER" id="PTHR43725:SF47">
    <property type="entry name" value="UDP-GLUCOSE 4-EPIMERASE"/>
    <property type="match status" value="1"/>
</dbReference>
<dbReference type="AlphaFoldDB" id="A0ABD6AQT4"/>
<evidence type="ECO:0000256" key="8">
    <source>
        <dbReference type="SAM" id="MobiDB-lite"/>
    </source>
</evidence>
<dbReference type="RefSeq" id="WP_250871984.1">
    <property type="nucleotide sequence ID" value="NZ_JALXFV010000002.1"/>
</dbReference>
<keyword evidence="6" id="KW-0119">Carbohydrate metabolism</keyword>
<keyword evidence="5" id="KW-0520">NAD</keyword>
<comment type="cofactor">
    <cofactor evidence="2">
        <name>NAD(+)</name>
        <dbReference type="ChEBI" id="CHEBI:57540"/>
    </cofactor>
</comment>